<feature type="domain" description="HD" evidence="1">
    <location>
        <begin position="65"/>
        <end position="142"/>
    </location>
</feature>
<evidence type="ECO:0000313" key="2">
    <source>
        <dbReference type="EMBL" id="SBW04012.1"/>
    </source>
</evidence>
<dbReference type="InterPro" id="IPR006674">
    <property type="entry name" value="HD_domain"/>
</dbReference>
<dbReference type="EMBL" id="FLUQ01000002">
    <property type="protein sequence ID" value="SBW04012.1"/>
    <property type="molecule type" value="Genomic_DNA"/>
</dbReference>
<reference evidence="2" key="1">
    <citation type="submission" date="2016-04" db="EMBL/GenBank/DDBJ databases">
        <authorList>
            <person name="Evans L.H."/>
            <person name="Alamgir A."/>
            <person name="Owens N."/>
            <person name="Weber N.D."/>
            <person name="Virtaneva K."/>
            <person name="Barbian K."/>
            <person name="Babar A."/>
            <person name="Rosenke K."/>
        </authorList>
    </citation>
    <scope>NUCLEOTIDE SEQUENCE</scope>
    <source>
        <strain evidence="2">86</strain>
    </source>
</reference>
<protein>
    <submittedName>
        <fullName evidence="2">Metal dependent phosphohydrolase</fullName>
    </submittedName>
</protein>
<dbReference type="SUPFAM" id="SSF109604">
    <property type="entry name" value="HD-domain/PDEase-like"/>
    <property type="match status" value="1"/>
</dbReference>
<evidence type="ECO:0000259" key="1">
    <source>
        <dbReference type="Pfam" id="PF01966"/>
    </source>
</evidence>
<keyword evidence="2" id="KW-0378">Hydrolase</keyword>
<gene>
    <name evidence="2" type="ORF">KL86DPRO_20243</name>
</gene>
<dbReference type="CDD" id="cd00077">
    <property type="entry name" value="HDc"/>
    <property type="match status" value="1"/>
</dbReference>
<dbReference type="Pfam" id="PF01966">
    <property type="entry name" value="HD"/>
    <property type="match status" value="1"/>
</dbReference>
<dbReference type="GO" id="GO:0016787">
    <property type="term" value="F:hydrolase activity"/>
    <property type="evidence" value="ECO:0007669"/>
    <property type="project" value="UniProtKB-KW"/>
</dbReference>
<name>A0A212JXD0_9DELT</name>
<accession>A0A212JXD0</accession>
<dbReference type="AlphaFoldDB" id="A0A212JXD0"/>
<dbReference type="InterPro" id="IPR003607">
    <property type="entry name" value="HD/PDEase_dom"/>
</dbReference>
<sequence>MSYAQSPFQGYIEPVRLSDSAARRSLYLKNLPALPFPRNPDWAVPTREECHVLWDKYAMPDHIRAHSAMVAAFATCLAQRLAEQGAAIHVPSVLASGLLHDLGKFYTITHGGSHGQLGGAWVMNETRNPLIAQGVLHHVRWPWTVDETVDPWLLPYCIIYADKRVMHDRVVPPEERHQDLLLRYGITDDAKRRITASHNQGLEIEAALSRRLKVQLHEHTFDSGRLVKRA</sequence>
<dbReference type="Gene3D" id="1.10.3210.10">
    <property type="entry name" value="Hypothetical protein af1432"/>
    <property type="match status" value="1"/>
</dbReference>
<organism evidence="2">
    <name type="scientific">uncultured delta proteobacterium</name>
    <dbReference type="NCBI Taxonomy" id="34034"/>
    <lineage>
        <taxon>Bacteria</taxon>
        <taxon>Deltaproteobacteria</taxon>
        <taxon>environmental samples</taxon>
    </lineage>
</organism>
<proteinExistence type="predicted"/>